<dbReference type="EMBL" id="CP001751">
    <property type="protein sequence ID" value="ADE40372.1"/>
    <property type="molecule type" value="Genomic_DNA"/>
</dbReference>
<dbReference type="Proteomes" id="UP000007460">
    <property type="component" value="Chromosome"/>
</dbReference>
<dbReference type="EC" id="2.5.1.32" evidence="2"/>
<proteinExistence type="predicted"/>
<dbReference type="InterPro" id="IPR019845">
    <property type="entry name" value="Squalene/phytoene_synthase_CS"/>
</dbReference>
<dbReference type="SFLD" id="SFLDS00005">
    <property type="entry name" value="Isoprenoid_Synthase_Type_I"/>
    <property type="match status" value="1"/>
</dbReference>
<evidence type="ECO:0000313" key="2">
    <source>
        <dbReference type="EMBL" id="ADE40372.1"/>
    </source>
</evidence>
<dbReference type="InterPro" id="IPR008949">
    <property type="entry name" value="Isoprenoid_synthase_dom_sf"/>
</dbReference>
<dbReference type="InterPro" id="IPR002060">
    <property type="entry name" value="Squ/phyt_synthse"/>
</dbReference>
<keyword evidence="1 2" id="KW-0808">Transferase</keyword>
<dbReference type="PANTHER" id="PTHR31480">
    <property type="entry name" value="BIFUNCTIONAL LYCOPENE CYCLASE/PHYTOENE SYNTHASE"/>
    <property type="match status" value="1"/>
</dbReference>
<dbReference type="Pfam" id="PF00494">
    <property type="entry name" value="SQS_PSY"/>
    <property type="match status" value="1"/>
</dbReference>
<dbReference type="SFLD" id="SFLDG01018">
    <property type="entry name" value="Squalene/Phytoene_Synthase_Lik"/>
    <property type="match status" value="1"/>
</dbReference>
<dbReference type="eggNOG" id="COG1562">
    <property type="taxonomic scope" value="Bacteria"/>
</dbReference>
<dbReference type="GO" id="GO:0004311">
    <property type="term" value="F:geranylgeranyl diphosphate synthase activity"/>
    <property type="evidence" value="ECO:0007669"/>
    <property type="project" value="InterPro"/>
</dbReference>
<gene>
    <name evidence="2" type="ordered locus">SAR116_2129</name>
</gene>
<sequence>MSISQKNTHINEDLSPEMSLARNGKSFNWAKHFLGDEMGRDAAKLYSFCRLLDDMADGDIPNGNTRLVAIRGGLKNHQPTADRTMTEFYPFMQEKNIDRDVVLALIDGLLQDQNVVAHENEDELLRYSYRVAGTVGLMMCKVLNCHNPAALAHAIDLGIAMQLTNIARDVLEDAMMGRRYLPASWVDNITADEILAAMRSADTARIELVAAGIDRLLALAEIYYESGRLGLAYLPVRAHISIAVALQVYRQIGVQLKNRGTPWQNGRQHTNILTKFICTSQAMQSLLSRPAKRQAHNKALHHALAGLPHVS</sequence>
<dbReference type="GO" id="GO:0016117">
    <property type="term" value="P:carotenoid biosynthetic process"/>
    <property type="evidence" value="ECO:0007669"/>
    <property type="project" value="UniProtKB-ARBA"/>
</dbReference>
<name>D5BNT8_PUNMI</name>
<dbReference type="HOGENOM" id="CLU_037269_1_0_5"/>
<dbReference type="Gene3D" id="1.10.600.10">
    <property type="entry name" value="Farnesyl Diphosphate Synthase"/>
    <property type="match status" value="1"/>
</dbReference>
<evidence type="ECO:0000256" key="1">
    <source>
        <dbReference type="ARBA" id="ARBA00022679"/>
    </source>
</evidence>
<dbReference type="PROSITE" id="PS01044">
    <property type="entry name" value="SQUALEN_PHYTOEN_SYN_1"/>
    <property type="match status" value="1"/>
</dbReference>
<accession>D5BNT8</accession>
<keyword evidence="3" id="KW-1185">Reference proteome</keyword>
<protein>
    <submittedName>
        <fullName evidence="2">Phytoene synthase</fullName>
        <ecNumber evidence="2">2.5.1.32</ecNumber>
    </submittedName>
</protein>
<dbReference type="AlphaFoldDB" id="D5BNT8"/>
<dbReference type="GO" id="GO:0051996">
    <property type="term" value="F:squalene synthase [NAD(P)H] activity"/>
    <property type="evidence" value="ECO:0007669"/>
    <property type="project" value="InterPro"/>
</dbReference>
<dbReference type="OrthoDB" id="9807580at2"/>
<dbReference type="RefSeq" id="WP_013046999.1">
    <property type="nucleotide sequence ID" value="NC_014010.1"/>
</dbReference>
<dbReference type="PROSITE" id="PS01045">
    <property type="entry name" value="SQUALEN_PHYTOEN_SYN_2"/>
    <property type="match status" value="1"/>
</dbReference>
<dbReference type="SUPFAM" id="SSF48576">
    <property type="entry name" value="Terpenoid synthases"/>
    <property type="match status" value="1"/>
</dbReference>
<organism evidence="2 3">
    <name type="scientific">Puniceispirillum marinum (strain IMCC1322)</name>
    <dbReference type="NCBI Taxonomy" id="488538"/>
    <lineage>
        <taxon>Bacteria</taxon>
        <taxon>Pseudomonadati</taxon>
        <taxon>Pseudomonadota</taxon>
        <taxon>Alphaproteobacteria</taxon>
        <taxon>Candidatus Puniceispirillales</taxon>
        <taxon>Candidatus Puniceispirillaceae</taxon>
        <taxon>Candidatus Puniceispirillum</taxon>
    </lineage>
</organism>
<dbReference type="InterPro" id="IPR033904">
    <property type="entry name" value="Trans_IPPS_HH"/>
</dbReference>
<dbReference type="STRING" id="488538.SAR116_2129"/>
<evidence type="ECO:0000313" key="3">
    <source>
        <dbReference type="Proteomes" id="UP000007460"/>
    </source>
</evidence>
<dbReference type="SFLD" id="SFLDG01212">
    <property type="entry name" value="Phytoene_synthase_like"/>
    <property type="match status" value="1"/>
</dbReference>
<dbReference type="InterPro" id="IPR044843">
    <property type="entry name" value="Trans_IPPS_bact-type"/>
</dbReference>
<dbReference type="KEGG" id="apb:SAR116_2129"/>
<reference evidence="2 3" key="1">
    <citation type="journal article" date="2010" name="J. Bacteriol.">
        <title>Complete genome sequence of "Candidatus Puniceispirillum marinum" IMCC1322, a representative of the SAR116 clade in the Alphaproteobacteria.</title>
        <authorList>
            <person name="Oh H.M."/>
            <person name="Kwon K.K."/>
            <person name="Kang I."/>
            <person name="Kang S.G."/>
            <person name="Lee J.H."/>
            <person name="Kim S.J."/>
            <person name="Cho J.C."/>
        </authorList>
    </citation>
    <scope>NUCLEOTIDE SEQUENCE [LARGE SCALE GENOMIC DNA]</scope>
    <source>
        <strain evidence="2 3">IMCC1322</strain>
    </source>
</reference>
<dbReference type="CDD" id="cd00683">
    <property type="entry name" value="Trans_IPPS_HH"/>
    <property type="match status" value="1"/>
</dbReference>